<sequence length="70" mass="8347">MCQSYYMHAYKNFISHAVSYHPFRNVCPVNMDILEIFHSNVFFLSNAKSKAKYTAIYCAIAIYKNTHYYY</sequence>
<dbReference type="EMBL" id="GBXM01096074">
    <property type="protein sequence ID" value="JAH12503.1"/>
    <property type="molecule type" value="Transcribed_RNA"/>
</dbReference>
<name>A0A0E9U9F4_ANGAN</name>
<reference evidence="1" key="2">
    <citation type="journal article" date="2015" name="Fish Shellfish Immunol.">
        <title>Early steps in the European eel (Anguilla anguilla)-Vibrio vulnificus interaction in the gills: Role of the RtxA13 toxin.</title>
        <authorList>
            <person name="Callol A."/>
            <person name="Pajuelo D."/>
            <person name="Ebbesson L."/>
            <person name="Teles M."/>
            <person name="MacKenzie S."/>
            <person name="Amaro C."/>
        </authorList>
    </citation>
    <scope>NUCLEOTIDE SEQUENCE</scope>
</reference>
<accession>A0A0E9U9F4</accession>
<evidence type="ECO:0000313" key="1">
    <source>
        <dbReference type="EMBL" id="JAH61785.1"/>
    </source>
</evidence>
<organism evidence="1">
    <name type="scientific">Anguilla anguilla</name>
    <name type="common">European freshwater eel</name>
    <name type="synonym">Muraena anguilla</name>
    <dbReference type="NCBI Taxonomy" id="7936"/>
    <lineage>
        <taxon>Eukaryota</taxon>
        <taxon>Metazoa</taxon>
        <taxon>Chordata</taxon>
        <taxon>Craniata</taxon>
        <taxon>Vertebrata</taxon>
        <taxon>Euteleostomi</taxon>
        <taxon>Actinopterygii</taxon>
        <taxon>Neopterygii</taxon>
        <taxon>Teleostei</taxon>
        <taxon>Anguilliformes</taxon>
        <taxon>Anguillidae</taxon>
        <taxon>Anguilla</taxon>
    </lineage>
</organism>
<proteinExistence type="predicted"/>
<dbReference type="AlphaFoldDB" id="A0A0E9U9F4"/>
<dbReference type="EMBL" id="GBXM01046792">
    <property type="protein sequence ID" value="JAH61785.1"/>
    <property type="molecule type" value="Transcribed_RNA"/>
</dbReference>
<protein>
    <submittedName>
        <fullName evidence="1">Uncharacterized protein</fullName>
    </submittedName>
</protein>
<dbReference type="EMBL" id="GBXM01005617">
    <property type="protein sequence ID" value="JAI02961.1"/>
    <property type="molecule type" value="Transcribed_RNA"/>
</dbReference>
<reference evidence="1" key="1">
    <citation type="submission" date="2014-11" db="EMBL/GenBank/DDBJ databases">
        <authorList>
            <person name="Amaro Gonzalez C."/>
        </authorList>
    </citation>
    <scope>NUCLEOTIDE SEQUENCE</scope>
</reference>